<name>A0A1U8C5L2_MESAU</name>
<evidence type="ECO:0000259" key="2">
    <source>
        <dbReference type="SMART" id="SM00848"/>
    </source>
</evidence>
<feature type="domain" description="Cathepsin propeptide inhibitor" evidence="2">
    <location>
        <begin position="16"/>
        <end position="75"/>
    </location>
</feature>
<dbReference type="AlphaFoldDB" id="A0A1U8C5L2"/>
<reference evidence="4" key="1">
    <citation type="submission" date="2025-08" db="UniProtKB">
        <authorList>
            <consortium name="RefSeq"/>
        </authorList>
    </citation>
    <scope>IDENTIFICATION</scope>
    <source>
        <tissue evidence="4">Liver</tissue>
    </source>
</reference>
<dbReference type="Proteomes" id="UP000886700">
    <property type="component" value="Unplaced"/>
</dbReference>
<dbReference type="RefSeq" id="XP_040612161.1">
    <property type="nucleotide sequence ID" value="XM_040756227.1"/>
</dbReference>
<gene>
    <name evidence="4" type="primary">LOC106020733</name>
</gene>
<dbReference type="SMART" id="SM00848">
    <property type="entry name" value="Inhibitor_I29"/>
    <property type="match status" value="1"/>
</dbReference>
<dbReference type="SUPFAM" id="SSF54001">
    <property type="entry name" value="Cysteine proteinases"/>
    <property type="match status" value="1"/>
</dbReference>
<evidence type="ECO:0000313" key="3">
    <source>
        <dbReference type="Proteomes" id="UP000886700"/>
    </source>
</evidence>
<dbReference type="InterPro" id="IPR038765">
    <property type="entry name" value="Papain-like_cys_pep_sf"/>
</dbReference>
<evidence type="ECO:0000256" key="1">
    <source>
        <dbReference type="ARBA" id="ARBA00061596"/>
    </source>
</evidence>
<dbReference type="FunFam" id="1.10.287.2250:FF:000003">
    <property type="entry name" value="Cathepsin L"/>
    <property type="match status" value="1"/>
</dbReference>
<dbReference type="KEGG" id="maua:106020733"/>
<dbReference type="Gene3D" id="1.10.287.2250">
    <property type="match status" value="1"/>
</dbReference>
<protein>
    <submittedName>
        <fullName evidence="4">Protein CTLA-2-beta</fullName>
    </submittedName>
</protein>
<evidence type="ECO:0000313" key="4">
    <source>
        <dbReference type="RefSeq" id="XP_040612161.1"/>
    </source>
</evidence>
<proteinExistence type="predicted"/>
<dbReference type="GeneID" id="106020733"/>
<accession>A0A1U8C5L2</accession>
<dbReference type="Pfam" id="PF08246">
    <property type="entry name" value="Inhibitor_I29"/>
    <property type="match status" value="1"/>
</dbReference>
<organism evidence="3 4">
    <name type="scientific">Mesocricetus auratus</name>
    <name type="common">Golden hamster</name>
    <dbReference type="NCBI Taxonomy" id="10036"/>
    <lineage>
        <taxon>Eukaryota</taxon>
        <taxon>Metazoa</taxon>
        <taxon>Chordata</taxon>
        <taxon>Craniata</taxon>
        <taxon>Vertebrata</taxon>
        <taxon>Euteleostomi</taxon>
        <taxon>Mammalia</taxon>
        <taxon>Eutheria</taxon>
        <taxon>Euarchontoglires</taxon>
        <taxon>Glires</taxon>
        <taxon>Rodentia</taxon>
        <taxon>Myomorpha</taxon>
        <taxon>Muroidea</taxon>
        <taxon>Cricetidae</taxon>
        <taxon>Cricetinae</taxon>
        <taxon>Mesocricetus</taxon>
    </lineage>
</organism>
<keyword evidence="3" id="KW-1185">Reference proteome</keyword>
<comment type="similarity">
    <text evidence="1">To the propeptide regions of cysteine proteases.</text>
</comment>
<sequence length="99" mass="11646">MASVAPSRDPSLDAEWEEWKRKFEKTYSQDEEGHRRALWEEKKKKIDKHNVEYEQGKVSYSLRLNQFSDMTDEEFKGNCCGLLVDTEESPKSENLKVNS</sequence>
<dbReference type="InterPro" id="IPR013201">
    <property type="entry name" value="Prot_inhib_I29"/>
</dbReference>